<dbReference type="EMBL" id="QOHO01000016">
    <property type="protein sequence ID" value="RFZ79941.1"/>
    <property type="molecule type" value="Genomic_DNA"/>
</dbReference>
<keyword evidence="2 6" id="KW-0808">Transferase</keyword>
<evidence type="ECO:0000313" key="5">
    <source>
        <dbReference type="EMBL" id="GLB32985.1"/>
    </source>
</evidence>
<dbReference type="Pfam" id="PF01648">
    <property type="entry name" value="ACPS"/>
    <property type="match status" value="1"/>
</dbReference>
<dbReference type="Proteomes" id="UP001419084">
    <property type="component" value="Unassembled WGS sequence"/>
</dbReference>
<feature type="domain" description="4'-phosphopantetheinyl transferase N-terminal" evidence="4">
    <location>
        <begin position="23"/>
        <end position="103"/>
    </location>
</feature>
<dbReference type="Gene3D" id="3.90.470.20">
    <property type="entry name" value="4'-phosphopantetheinyl transferase domain"/>
    <property type="match status" value="2"/>
</dbReference>
<evidence type="ECO:0000259" key="4">
    <source>
        <dbReference type="Pfam" id="PF22624"/>
    </source>
</evidence>
<comment type="similarity">
    <text evidence="1">Belongs to the P-Pant transferase superfamily. Gsp/Sfp/HetI/AcpT family.</text>
</comment>
<dbReference type="GO" id="GO:0008897">
    <property type="term" value="F:holo-[acyl-carrier-protein] synthase activity"/>
    <property type="evidence" value="ECO:0007669"/>
    <property type="project" value="InterPro"/>
</dbReference>
<evidence type="ECO:0000313" key="6">
    <source>
        <dbReference type="EMBL" id="RFZ79941.1"/>
    </source>
</evidence>
<evidence type="ECO:0000256" key="1">
    <source>
        <dbReference type="ARBA" id="ARBA00010990"/>
    </source>
</evidence>
<dbReference type="GO" id="GO:0019878">
    <property type="term" value="P:lysine biosynthetic process via aminoadipic acid"/>
    <property type="evidence" value="ECO:0007669"/>
    <property type="project" value="TreeGrafter"/>
</dbReference>
<sequence length="226" mass="26003">MIRAYELYILSIKNIDSIIINNFIQYLSPERQKKATNYRLETDTIRTVCGEMLLRYALSKRQGSSLPKIPLHFTYNSYGKPLLQDYPDVSFNISHSGNWVACAISDSGIGIDIEQINYDIDLNIANHYFHQKEIQIIHTTAAPESYHHFFRFWTAKESYLKCIGRGLGDPLNNFYVSDNTIILEGRITPWHIYYYDSLNNYTLSVCSASSNTVPILPVCLSIENIL</sequence>
<protein>
    <submittedName>
        <fullName evidence="5">4'-phosphopantetheinyl transferase</fullName>
    </submittedName>
    <submittedName>
        <fullName evidence="6">Phosphopantetheine-protein transferase</fullName>
    </submittedName>
</protein>
<reference evidence="5 8" key="2">
    <citation type="journal article" date="2024" name="Int. J. Syst. Evol. Microbiol.">
        <title>Lacrimispora brassicae sp. nov. isolated from fermented cabbage, and proposal of Clostridium indicum Gundawar et al. 2019 and Clostridium methoxybenzovorans Mechichi et al. 1999 as heterotypic synonyms of Lacrimispora amygdalina (Parshina et al. 2003) Haas and Blanchard 2020 and Lacrimispora indolis (McClung and McCoy 1957) Haas and Blanchard 2020, respectively.</title>
        <authorList>
            <person name="Kobayashi H."/>
            <person name="Tanizawa Y."/>
            <person name="Sakamoto M."/>
            <person name="Ohkuma M."/>
            <person name="Tohno M."/>
        </authorList>
    </citation>
    <scope>NUCLEOTIDE SEQUENCE [LARGE SCALE GENOMIC DNA]</scope>
    <source>
        <strain evidence="5 8">DSM 12857</strain>
    </source>
</reference>
<accession>A0A3E2NGA6</accession>
<name>A0A3E2NGA6_9FIRM</name>
<dbReference type="Pfam" id="PF22624">
    <property type="entry name" value="AASDHPPT_N"/>
    <property type="match status" value="1"/>
</dbReference>
<proteinExistence type="inferred from homology"/>
<evidence type="ECO:0000313" key="7">
    <source>
        <dbReference type="Proteomes" id="UP000260680"/>
    </source>
</evidence>
<dbReference type="SUPFAM" id="SSF56214">
    <property type="entry name" value="4'-phosphopantetheinyl transferase"/>
    <property type="match status" value="2"/>
</dbReference>
<dbReference type="PANTHER" id="PTHR12215:SF10">
    <property type="entry name" value="L-AMINOADIPATE-SEMIALDEHYDE DEHYDROGENASE-PHOSPHOPANTETHEINYL TRANSFERASE"/>
    <property type="match status" value="1"/>
</dbReference>
<organism evidence="6 7">
    <name type="scientific">Lacrimispora amygdalina</name>
    <dbReference type="NCBI Taxonomy" id="253257"/>
    <lineage>
        <taxon>Bacteria</taxon>
        <taxon>Bacillati</taxon>
        <taxon>Bacillota</taxon>
        <taxon>Clostridia</taxon>
        <taxon>Lachnospirales</taxon>
        <taxon>Lachnospiraceae</taxon>
        <taxon>Lacrimispora</taxon>
    </lineage>
</organism>
<dbReference type="RefSeq" id="WP_117416038.1">
    <property type="nucleotide sequence ID" value="NZ_BRPJ01000101.1"/>
</dbReference>
<dbReference type="Proteomes" id="UP000260680">
    <property type="component" value="Unassembled WGS sequence"/>
</dbReference>
<dbReference type="EMBL" id="BRPJ01000101">
    <property type="protein sequence ID" value="GLB32985.1"/>
    <property type="molecule type" value="Genomic_DNA"/>
</dbReference>
<dbReference type="InterPro" id="IPR037143">
    <property type="entry name" value="4-PPantetheinyl_Trfase_dom_sf"/>
</dbReference>
<reference evidence="6 7" key="1">
    <citation type="submission" date="2018-07" db="EMBL/GenBank/DDBJ databases">
        <title>New species, Clostridium PI-S10-A1B.</title>
        <authorList>
            <person name="Krishna G."/>
            <person name="Summeta K."/>
            <person name="Shikha S."/>
            <person name="Prabhu P.B."/>
            <person name="Suresh K."/>
        </authorList>
    </citation>
    <scope>NUCLEOTIDE SEQUENCE [LARGE SCALE GENOMIC DNA]</scope>
    <source>
        <strain evidence="6 7">PI-S10-A1B</strain>
    </source>
</reference>
<evidence type="ECO:0000256" key="2">
    <source>
        <dbReference type="ARBA" id="ARBA00022679"/>
    </source>
</evidence>
<evidence type="ECO:0000259" key="3">
    <source>
        <dbReference type="Pfam" id="PF01648"/>
    </source>
</evidence>
<dbReference type="InterPro" id="IPR008278">
    <property type="entry name" value="4-PPantetheinyl_Trfase_dom"/>
</dbReference>
<dbReference type="InterPro" id="IPR050559">
    <property type="entry name" value="P-Pant_transferase_sf"/>
</dbReference>
<dbReference type="PANTHER" id="PTHR12215">
    <property type="entry name" value="PHOSPHOPANTETHEINE TRANSFERASE"/>
    <property type="match status" value="1"/>
</dbReference>
<evidence type="ECO:0000313" key="8">
    <source>
        <dbReference type="Proteomes" id="UP001419084"/>
    </source>
</evidence>
<dbReference type="InterPro" id="IPR055066">
    <property type="entry name" value="AASDHPPT_N"/>
</dbReference>
<feature type="domain" description="4'-phosphopantetheinyl transferase" evidence="3">
    <location>
        <begin position="108"/>
        <end position="206"/>
    </location>
</feature>
<dbReference type="GO" id="GO:0000287">
    <property type="term" value="F:magnesium ion binding"/>
    <property type="evidence" value="ECO:0007669"/>
    <property type="project" value="InterPro"/>
</dbReference>
<dbReference type="OrthoDB" id="9808281at2"/>
<gene>
    <name evidence="6" type="ORF">DS742_05645</name>
    <name evidence="5" type="ORF">LAD12857_49080</name>
</gene>
<keyword evidence="8" id="KW-1185">Reference proteome</keyword>
<dbReference type="AlphaFoldDB" id="A0A3E2NGA6"/>
<dbReference type="GO" id="GO:0005829">
    <property type="term" value="C:cytosol"/>
    <property type="evidence" value="ECO:0007669"/>
    <property type="project" value="TreeGrafter"/>
</dbReference>
<comment type="caution">
    <text evidence="6">The sequence shown here is derived from an EMBL/GenBank/DDBJ whole genome shotgun (WGS) entry which is preliminary data.</text>
</comment>